<evidence type="ECO:0000313" key="3">
    <source>
        <dbReference type="Proteomes" id="UP000273154"/>
    </source>
</evidence>
<feature type="region of interest" description="Disordered" evidence="1">
    <location>
        <begin position="60"/>
        <end position="81"/>
    </location>
</feature>
<proteinExistence type="predicted"/>
<dbReference type="Proteomes" id="UP000273154">
    <property type="component" value="Chromosome"/>
</dbReference>
<evidence type="ECO:0000313" key="2">
    <source>
        <dbReference type="EMBL" id="BBH49785.1"/>
    </source>
</evidence>
<organism evidence="2 3">
    <name type="scientific">Parolsenella catena</name>
    <dbReference type="NCBI Taxonomy" id="2003188"/>
    <lineage>
        <taxon>Bacteria</taxon>
        <taxon>Bacillati</taxon>
        <taxon>Actinomycetota</taxon>
        <taxon>Coriobacteriia</taxon>
        <taxon>Coriobacteriales</taxon>
        <taxon>Atopobiaceae</taxon>
        <taxon>Parolsenella</taxon>
    </lineage>
</organism>
<sequence length="81" mass="8655">MVPPLVPFELGISGLTANERLVRKVDGQPVYWWERTPSADSSEDAASTAFNRVMADGDAPAEDTYVFPNGPKGTGSFGPDP</sequence>
<dbReference type="KEGG" id="pcat:Pcatena_03720"/>
<name>A0A3G9KAC6_9ACTN</name>
<accession>A0A3G9KAC6</accession>
<dbReference type="AlphaFoldDB" id="A0A3G9KAC6"/>
<evidence type="ECO:0000256" key="1">
    <source>
        <dbReference type="SAM" id="MobiDB-lite"/>
    </source>
</evidence>
<reference evidence="3" key="1">
    <citation type="submission" date="2018-11" db="EMBL/GenBank/DDBJ databases">
        <title>Comparative genomics of Parolsenella catena and Libanicoccus massiliensis: Reclassification of Libanicoccus massiliensis as Parolsenella massiliensis comb. nov.</title>
        <authorList>
            <person name="Sakamoto M."/>
            <person name="Ikeyama N."/>
            <person name="Murakami T."/>
            <person name="Mori H."/>
            <person name="Yuki M."/>
            <person name="Ohkuma M."/>
        </authorList>
    </citation>
    <scope>NUCLEOTIDE SEQUENCE [LARGE SCALE GENOMIC DNA]</scope>
    <source>
        <strain evidence="3">JCM 31932</strain>
    </source>
</reference>
<dbReference type="EMBL" id="AP019367">
    <property type="protein sequence ID" value="BBH49785.1"/>
    <property type="molecule type" value="Genomic_DNA"/>
</dbReference>
<gene>
    <name evidence="2" type="ORF">Pcatena_03720</name>
</gene>
<protein>
    <submittedName>
        <fullName evidence="2">Uncharacterized protein</fullName>
    </submittedName>
</protein>
<keyword evidence="3" id="KW-1185">Reference proteome</keyword>
<feature type="compositionally biased region" description="Gly residues" evidence="1">
    <location>
        <begin position="72"/>
        <end position="81"/>
    </location>
</feature>